<evidence type="ECO:0000313" key="2">
    <source>
        <dbReference type="Proteomes" id="UP000033400"/>
    </source>
</evidence>
<dbReference type="AlphaFoldDB" id="A0A0F4UJC8"/>
<gene>
    <name evidence="1" type="ORF">VD17_30710</name>
</gene>
<accession>A0A0F4UJC8</accession>
<dbReference type="InterPro" id="IPR010221">
    <property type="entry name" value="VCBS_dom"/>
</dbReference>
<dbReference type="Proteomes" id="UP000033400">
    <property type="component" value="Unassembled WGS sequence"/>
</dbReference>
<organism evidence="1 2">
    <name type="scientific">Pseudomonas fluorescens</name>
    <dbReference type="NCBI Taxonomy" id="294"/>
    <lineage>
        <taxon>Bacteria</taxon>
        <taxon>Pseudomonadati</taxon>
        <taxon>Pseudomonadota</taxon>
        <taxon>Gammaproteobacteria</taxon>
        <taxon>Pseudomonadales</taxon>
        <taxon>Pseudomonadaceae</taxon>
        <taxon>Pseudomonas</taxon>
    </lineage>
</organism>
<evidence type="ECO:0008006" key="3">
    <source>
        <dbReference type="Google" id="ProtNLM"/>
    </source>
</evidence>
<comment type="caution">
    <text evidence="1">The sequence shown here is derived from an EMBL/GenBank/DDBJ whole genome shotgun (WGS) entry which is preliminary data.</text>
</comment>
<feature type="non-terminal residue" evidence="1">
    <location>
        <position position="1"/>
    </location>
</feature>
<feature type="non-terminal residue" evidence="1">
    <location>
        <position position="193"/>
    </location>
</feature>
<protein>
    <recommendedName>
        <fullName evidence="3">RapA2 cadherin-like domain-containing protein</fullName>
    </recommendedName>
</protein>
<dbReference type="RefSeq" id="WP_046057117.1">
    <property type="nucleotide sequence ID" value="NZ_LACH01000110.1"/>
</dbReference>
<name>A0A0F4UJC8_PSEFL</name>
<reference evidence="1 2" key="1">
    <citation type="submission" date="2015-03" db="EMBL/GenBank/DDBJ databases">
        <title>Comparative genomics of Pseudomonas insights into diversity of traits involved in vanlence and defense.</title>
        <authorList>
            <person name="Qin Y."/>
        </authorList>
    </citation>
    <scope>NUCLEOTIDE SEQUENCE [LARGE SCALE GENOMIC DNA]</scope>
    <source>
        <strain evidence="1 2">H24</strain>
    </source>
</reference>
<dbReference type="Pfam" id="PF17963">
    <property type="entry name" value="Big_9"/>
    <property type="match status" value="2"/>
</dbReference>
<evidence type="ECO:0000313" key="1">
    <source>
        <dbReference type="EMBL" id="KJZ56355.1"/>
    </source>
</evidence>
<sequence length="193" mass="19326">GSATGTYGQILLNPDGSYTYTLTSAPSTTPHANDGANTLSESFTYQATDSLGNSTTSTIVVKIVDDQPTAHADETSVAEGGTVSGNVLWNDIGGADGLAAGGAVVGVRAGSDTSTSAIGGLNSQINGTYGYLTLDANGNAVYHSNPNAVSDPGATDVFTYTVRDADGDQSTTTITIDVINSCISAASDSDVTV</sequence>
<dbReference type="EMBL" id="LACH01000110">
    <property type="protein sequence ID" value="KJZ56355.1"/>
    <property type="molecule type" value="Genomic_DNA"/>
</dbReference>
<dbReference type="PATRIC" id="fig|294.133.peg.316"/>
<dbReference type="NCBIfam" id="TIGR01965">
    <property type="entry name" value="VCBS_repeat"/>
    <property type="match status" value="2"/>
</dbReference>
<proteinExistence type="predicted"/>